<name>A0AAN7Y4I0_ELEMC</name>
<comment type="caution">
    <text evidence="1">The sequence shown here is derived from an EMBL/GenBank/DDBJ whole genome shotgun (WGS) entry which is preliminary data.</text>
</comment>
<reference evidence="1 2" key="1">
    <citation type="journal article" date="2023" name="Genes (Basel)">
        <title>Chromosome-Level Genome Assembly and Circadian Gene Repertoire of the Patagonia Blennie Eleginops maclovinus-The Closest Ancestral Proxy of Antarctic Cryonotothenioids.</title>
        <authorList>
            <person name="Cheng C.C."/>
            <person name="Rivera-Colon A.G."/>
            <person name="Minhas B.F."/>
            <person name="Wilson L."/>
            <person name="Rayamajhi N."/>
            <person name="Vargas-Chacoff L."/>
            <person name="Catchen J.M."/>
        </authorList>
    </citation>
    <scope>NUCLEOTIDE SEQUENCE [LARGE SCALE GENOMIC DNA]</scope>
    <source>
        <strain evidence="1">JMC-PN-2008</strain>
    </source>
</reference>
<accession>A0AAN7Y4I0</accession>
<dbReference type="AlphaFoldDB" id="A0AAN7Y4I0"/>
<keyword evidence="2" id="KW-1185">Reference proteome</keyword>
<reference evidence="1 2" key="2">
    <citation type="journal article" date="2023" name="Mol. Biol. Evol.">
        <title>Genomics of Secondarily Temperate Adaptation in the Only Non-Antarctic Icefish.</title>
        <authorList>
            <person name="Rivera-Colon A.G."/>
            <person name="Rayamajhi N."/>
            <person name="Minhas B.F."/>
            <person name="Madrigal G."/>
            <person name="Bilyk K.T."/>
            <person name="Yoon V."/>
            <person name="Hune M."/>
            <person name="Gregory S."/>
            <person name="Cheng C.H.C."/>
            <person name="Catchen J.M."/>
        </authorList>
    </citation>
    <scope>NUCLEOTIDE SEQUENCE [LARGE SCALE GENOMIC DNA]</scope>
    <source>
        <strain evidence="1">JMC-PN-2008</strain>
    </source>
</reference>
<evidence type="ECO:0000313" key="2">
    <source>
        <dbReference type="Proteomes" id="UP001346869"/>
    </source>
</evidence>
<evidence type="ECO:0000313" key="1">
    <source>
        <dbReference type="EMBL" id="KAK5871540.1"/>
    </source>
</evidence>
<gene>
    <name evidence="1" type="ORF">PBY51_004418</name>
</gene>
<dbReference type="Proteomes" id="UP001346869">
    <property type="component" value="Unassembled WGS sequence"/>
</dbReference>
<organism evidence="1 2">
    <name type="scientific">Eleginops maclovinus</name>
    <name type="common">Patagonian blennie</name>
    <name type="synonym">Eleginus maclovinus</name>
    <dbReference type="NCBI Taxonomy" id="56733"/>
    <lineage>
        <taxon>Eukaryota</taxon>
        <taxon>Metazoa</taxon>
        <taxon>Chordata</taxon>
        <taxon>Craniata</taxon>
        <taxon>Vertebrata</taxon>
        <taxon>Euteleostomi</taxon>
        <taxon>Actinopterygii</taxon>
        <taxon>Neopterygii</taxon>
        <taxon>Teleostei</taxon>
        <taxon>Neoteleostei</taxon>
        <taxon>Acanthomorphata</taxon>
        <taxon>Eupercaria</taxon>
        <taxon>Perciformes</taxon>
        <taxon>Notothenioidei</taxon>
        <taxon>Eleginopidae</taxon>
        <taxon>Eleginops</taxon>
    </lineage>
</organism>
<dbReference type="EMBL" id="JAUZQC010000005">
    <property type="protein sequence ID" value="KAK5871540.1"/>
    <property type="molecule type" value="Genomic_DNA"/>
</dbReference>
<protein>
    <submittedName>
        <fullName evidence="1">Uncharacterized protein</fullName>
    </submittedName>
</protein>
<proteinExistence type="predicted"/>
<sequence>MWNVRSCVDIRVIPDIPPCVQRLQTVSQVQQGSSTSVPPHIGCLTASPAALSPGAAWRNAFLHAEQGKAGGHRAQGFRGRLLRVMHNSWPL</sequence>